<gene>
    <name evidence="1" type="ORF">FA15DRAFT_664534</name>
</gene>
<organism evidence="1 2">
    <name type="scientific">Coprinopsis marcescibilis</name>
    <name type="common">Agaric fungus</name>
    <name type="synonym">Psathyrella marcescibilis</name>
    <dbReference type="NCBI Taxonomy" id="230819"/>
    <lineage>
        <taxon>Eukaryota</taxon>
        <taxon>Fungi</taxon>
        <taxon>Dikarya</taxon>
        <taxon>Basidiomycota</taxon>
        <taxon>Agaricomycotina</taxon>
        <taxon>Agaricomycetes</taxon>
        <taxon>Agaricomycetidae</taxon>
        <taxon>Agaricales</taxon>
        <taxon>Agaricineae</taxon>
        <taxon>Psathyrellaceae</taxon>
        <taxon>Coprinopsis</taxon>
    </lineage>
</organism>
<accession>A0A5C3L8X2</accession>
<evidence type="ECO:0000313" key="1">
    <source>
        <dbReference type="EMBL" id="TFK29208.1"/>
    </source>
</evidence>
<proteinExistence type="predicted"/>
<dbReference type="EMBL" id="ML210151">
    <property type="protein sequence ID" value="TFK29208.1"/>
    <property type="molecule type" value="Genomic_DNA"/>
</dbReference>
<reference evidence="1 2" key="1">
    <citation type="journal article" date="2019" name="Nat. Ecol. Evol.">
        <title>Megaphylogeny resolves global patterns of mushroom evolution.</title>
        <authorList>
            <person name="Varga T."/>
            <person name="Krizsan K."/>
            <person name="Foldi C."/>
            <person name="Dima B."/>
            <person name="Sanchez-Garcia M."/>
            <person name="Sanchez-Ramirez S."/>
            <person name="Szollosi G.J."/>
            <person name="Szarkandi J.G."/>
            <person name="Papp V."/>
            <person name="Albert L."/>
            <person name="Andreopoulos W."/>
            <person name="Angelini C."/>
            <person name="Antonin V."/>
            <person name="Barry K.W."/>
            <person name="Bougher N.L."/>
            <person name="Buchanan P."/>
            <person name="Buyck B."/>
            <person name="Bense V."/>
            <person name="Catcheside P."/>
            <person name="Chovatia M."/>
            <person name="Cooper J."/>
            <person name="Damon W."/>
            <person name="Desjardin D."/>
            <person name="Finy P."/>
            <person name="Geml J."/>
            <person name="Haridas S."/>
            <person name="Hughes K."/>
            <person name="Justo A."/>
            <person name="Karasinski D."/>
            <person name="Kautmanova I."/>
            <person name="Kiss B."/>
            <person name="Kocsube S."/>
            <person name="Kotiranta H."/>
            <person name="LaButti K.M."/>
            <person name="Lechner B.E."/>
            <person name="Liimatainen K."/>
            <person name="Lipzen A."/>
            <person name="Lukacs Z."/>
            <person name="Mihaltcheva S."/>
            <person name="Morgado L.N."/>
            <person name="Niskanen T."/>
            <person name="Noordeloos M.E."/>
            <person name="Ohm R.A."/>
            <person name="Ortiz-Santana B."/>
            <person name="Ovrebo C."/>
            <person name="Racz N."/>
            <person name="Riley R."/>
            <person name="Savchenko A."/>
            <person name="Shiryaev A."/>
            <person name="Soop K."/>
            <person name="Spirin V."/>
            <person name="Szebenyi C."/>
            <person name="Tomsovsky M."/>
            <person name="Tulloss R.E."/>
            <person name="Uehling J."/>
            <person name="Grigoriev I.V."/>
            <person name="Vagvolgyi C."/>
            <person name="Papp T."/>
            <person name="Martin F.M."/>
            <person name="Miettinen O."/>
            <person name="Hibbett D.S."/>
            <person name="Nagy L.G."/>
        </authorList>
    </citation>
    <scope>NUCLEOTIDE SEQUENCE [LARGE SCALE GENOMIC DNA]</scope>
    <source>
        <strain evidence="1 2">CBS 121175</strain>
    </source>
</reference>
<keyword evidence="2" id="KW-1185">Reference proteome</keyword>
<protein>
    <submittedName>
        <fullName evidence="1">Uncharacterized protein</fullName>
    </submittedName>
</protein>
<dbReference type="Proteomes" id="UP000307440">
    <property type="component" value="Unassembled WGS sequence"/>
</dbReference>
<evidence type="ECO:0000313" key="2">
    <source>
        <dbReference type="Proteomes" id="UP000307440"/>
    </source>
</evidence>
<name>A0A5C3L8X2_COPMA</name>
<dbReference type="AlphaFoldDB" id="A0A5C3L8X2"/>
<sequence>MTLLDIQDHALAGFNGIWAKGHGKIKVDVYEAPAGPRPTARSFVDFFRRMI</sequence>